<dbReference type="RefSeq" id="WP_178366256.1">
    <property type="nucleotide sequence ID" value="NZ_JACADJ010000018.1"/>
</dbReference>
<name>A0A850SZF4_9BACT</name>
<keyword evidence="3" id="KW-1185">Reference proteome</keyword>
<feature type="chain" id="PRO_5032441453" evidence="1">
    <location>
        <begin position="24"/>
        <end position="250"/>
    </location>
</feature>
<dbReference type="EMBL" id="JACADJ010000018">
    <property type="protein sequence ID" value="NWH04803.1"/>
    <property type="molecule type" value="Genomic_DNA"/>
</dbReference>
<sequence length="250" mass="28182">MKLTNTIMTAAALFLFTVSSAHADWCSGTHFGILRMERYERIEKASQAVDEEYNRLAEISNNLTHDIKHNIIALSEELDTKNDTLAQKTVELCRITKANNYSAIEYNGVTLAGEAEITAQLRMNLAAIQANEAIIIYLGDSKNEYQTLMIRVQEKLNEMAVLKKQYAKLLEPRSENRENNFEDIIANTCVAVDVSEKLRMSYVQSTRDKLFAKASETVKTRTISAQVVDNFKKSCDLSRKWTVGGSGLNK</sequence>
<dbReference type="Proteomes" id="UP000553343">
    <property type="component" value="Unassembled WGS sequence"/>
</dbReference>
<gene>
    <name evidence="2" type="ORF">HXW94_07355</name>
</gene>
<feature type="signal peptide" evidence="1">
    <location>
        <begin position="1"/>
        <end position="23"/>
    </location>
</feature>
<evidence type="ECO:0000313" key="2">
    <source>
        <dbReference type="EMBL" id="NWH04803.1"/>
    </source>
</evidence>
<proteinExistence type="predicted"/>
<evidence type="ECO:0000256" key="1">
    <source>
        <dbReference type="SAM" id="SignalP"/>
    </source>
</evidence>
<reference evidence="2 3" key="1">
    <citation type="submission" date="2020-06" db="EMBL/GenBank/DDBJ databases">
        <title>High-quality draft genome of sulfate reducer Desulfobacter latus type strain AcrS2 isolated from marine sediment.</title>
        <authorList>
            <person name="Hoppe M."/>
            <person name="Larsen C.K."/>
            <person name="Marshall I.P.G."/>
            <person name="Schramm A."/>
            <person name="Marietou A.G."/>
        </authorList>
    </citation>
    <scope>NUCLEOTIDE SEQUENCE [LARGE SCALE GENOMIC DNA]</scope>
    <source>
        <strain evidence="2 3">AcRS2</strain>
    </source>
</reference>
<keyword evidence="1" id="KW-0732">Signal</keyword>
<comment type="caution">
    <text evidence="2">The sequence shown here is derived from an EMBL/GenBank/DDBJ whole genome shotgun (WGS) entry which is preliminary data.</text>
</comment>
<accession>A0A850SZF4</accession>
<protein>
    <submittedName>
        <fullName evidence="2">Uncharacterized protein</fullName>
    </submittedName>
</protein>
<organism evidence="2 3">
    <name type="scientific">Desulfobacter latus</name>
    <dbReference type="NCBI Taxonomy" id="2292"/>
    <lineage>
        <taxon>Bacteria</taxon>
        <taxon>Pseudomonadati</taxon>
        <taxon>Thermodesulfobacteriota</taxon>
        <taxon>Desulfobacteria</taxon>
        <taxon>Desulfobacterales</taxon>
        <taxon>Desulfobacteraceae</taxon>
        <taxon>Desulfobacter</taxon>
    </lineage>
</organism>
<evidence type="ECO:0000313" key="3">
    <source>
        <dbReference type="Proteomes" id="UP000553343"/>
    </source>
</evidence>
<dbReference type="AlphaFoldDB" id="A0A850SZF4"/>